<evidence type="ECO:0000256" key="6">
    <source>
        <dbReference type="RuleBase" id="RU367028"/>
    </source>
</evidence>
<evidence type="ECO:0000256" key="2">
    <source>
        <dbReference type="ARBA" id="ARBA00022491"/>
    </source>
</evidence>
<accession>A0A6N2AP38</accession>
<dbReference type="GO" id="GO:0045892">
    <property type="term" value="P:negative regulation of DNA-templated transcription"/>
    <property type="evidence" value="ECO:0007669"/>
    <property type="project" value="UniProtKB-UniRule"/>
</dbReference>
<dbReference type="AlphaFoldDB" id="A0A6N2AP38"/>
<dbReference type="InterPro" id="IPR006458">
    <property type="entry name" value="Ovate_C"/>
</dbReference>
<dbReference type="PANTHER" id="PTHR33057:SF143">
    <property type="entry name" value="TRANSCRIPTION REPRESSOR"/>
    <property type="match status" value="1"/>
</dbReference>
<dbReference type="EMBL" id="RXGB01011538">
    <property type="protein sequence ID" value="TMW83518.1"/>
    <property type="molecule type" value="Genomic_DNA"/>
</dbReference>
<evidence type="ECO:0000259" key="7">
    <source>
        <dbReference type="PROSITE" id="PS51754"/>
    </source>
</evidence>
<evidence type="ECO:0000256" key="4">
    <source>
        <dbReference type="ARBA" id="ARBA00023163"/>
    </source>
</evidence>
<evidence type="ECO:0000256" key="1">
    <source>
        <dbReference type="ARBA" id="ARBA00004123"/>
    </source>
</evidence>
<sequence length="251" mass="28265">MNLSSLFKSKKKSSFSPFLCPLPHCGIPKTLSLRVENNDNIFNSQRLYNNVDDDMVDKMVEGLKIEKDRFFFEAGEKTNSIMKVSSSILTKSNNELEILPVDESCVITPIDSMDIPCGEGAISIRDQVSSSTLSNNINNSGKQVEYLPFNDSCMIKLSSSIDPYKSFKKSMVKMVEANLGIKDWDEFLEEMLAWYLEVNEKKNHKYIIGAFCDLWISYSFTSTTNIPNSFLFSSSEPKAVISPTSTSFVIS</sequence>
<comment type="subcellular location">
    <subcellularLocation>
        <location evidence="1 6">Nucleus</location>
    </subcellularLocation>
</comment>
<evidence type="ECO:0000256" key="5">
    <source>
        <dbReference type="ARBA" id="ARBA00023242"/>
    </source>
</evidence>
<name>A0A6N2AP38_SOLCI</name>
<comment type="function">
    <text evidence="6">Transcriptional repressor that regulates multiple aspects of plant growth and development.</text>
</comment>
<dbReference type="Pfam" id="PF04844">
    <property type="entry name" value="Ovate"/>
    <property type="match status" value="1"/>
</dbReference>
<feature type="domain" description="OVATE" evidence="7">
    <location>
        <begin position="155"/>
        <end position="217"/>
    </location>
</feature>
<evidence type="ECO:0000313" key="8">
    <source>
        <dbReference type="EMBL" id="TMW83518.1"/>
    </source>
</evidence>
<protein>
    <recommendedName>
        <fullName evidence="6">Transcription repressor</fullName>
    </recommendedName>
    <alternativeName>
        <fullName evidence="6">Ovate family protein</fullName>
    </alternativeName>
</protein>
<dbReference type="GO" id="GO:0005634">
    <property type="term" value="C:nucleus"/>
    <property type="evidence" value="ECO:0007669"/>
    <property type="project" value="UniProtKB-SubCell"/>
</dbReference>
<keyword evidence="4 6" id="KW-0804">Transcription</keyword>
<keyword evidence="5 6" id="KW-0539">Nucleus</keyword>
<reference evidence="8" key="1">
    <citation type="submission" date="2019-05" db="EMBL/GenBank/DDBJ databases">
        <title>The de novo reference genome and transcriptome assemblies of the wild tomato species Solanum chilense.</title>
        <authorList>
            <person name="Stam R."/>
            <person name="Nosenko T."/>
            <person name="Hoerger A.C."/>
            <person name="Stephan W."/>
            <person name="Seidel M.A."/>
            <person name="Kuhn J.M.M."/>
            <person name="Haberer G."/>
            <person name="Tellier A."/>
        </authorList>
    </citation>
    <scope>NUCLEOTIDE SEQUENCE</scope>
    <source>
        <tissue evidence="8">Mature leaves</tissue>
    </source>
</reference>
<evidence type="ECO:0000256" key="3">
    <source>
        <dbReference type="ARBA" id="ARBA00023015"/>
    </source>
</evidence>
<dbReference type="PANTHER" id="PTHR33057">
    <property type="entry name" value="TRANSCRIPTION REPRESSOR OFP7-RELATED"/>
    <property type="match status" value="1"/>
</dbReference>
<keyword evidence="3 6" id="KW-0805">Transcription regulation</keyword>
<comment type="caution">
    <text evidence="8">The sequence shown here is derived from an EMBL/GenBank/DDBJ whole genome shotgun (WGS) entry which is preliminary data.</text>
</comment>
<dbReference type="InterPro" id="IPR038933">
    <property type="entry name" value="Ovate"/>
</dbReference>
<dbReference type="PROSITE" id="PS51754">
    <property type="entry name" value="OVATE"/>
    <property type="match status" value="1"/>
</dbReference>
<proteinExistence type="predicted"/>
<dbReference type="NCBIfam" id="TIGR01568">
    <property type="entry name" value="A_thal_3678"/>
    <property type="match status" value="1"/>
</dbReference>
<organism evidence="8">
    <name type="scientific">Solanum chilense</name>
    <name type="common">Tomato</name>
    <name type="synonym">Lycopersicon chilense</name>
    <dbReference type="NCBI Taxonomy" id="4083"/>
    <lineage>
        <taxon>Eukaryota</taxon>
        <taxon>Viridiplantae</taxon>
        <taxon>Streptophyta</taxon>
        <taxon>Embryophyta</taxon>
        <taxon>Tracheophyta</taxon>
        <taxon>Spermatophyta</taxon>
        <taxon>Magnoliopsida</taxon>
        <taxon>eudicotyledons</taxon>
        <taxon>Gunneridae</taxon>
        <taxon>Pentapetalae</taxon>
        <taxon>asterids</taxon>
        <taxon>lamiids</taxon>
        <taxon>Solanales</taxon>
        <taxon>Solanaceae</taxon>
        <taxon>Solanoideae</taxon>
        <taxon>Solaneae</taxon>
        <taxon>Solanum</taxon>
        <taxon>Solanum subgen. Lycopersicon</taxon>
    </lineage>
</organism>
<gene>
    <name evidence="8" type="ORF">EJD97_001467</name>
</gene>
<keyword evidence="2 6" id="KW-0678">Repressor</keyword>